<comment type="caution">
    <text evidence="1">The sequence shown here is derived from an EMBL/GenBank/DDBJ whole genome shotgun (WGS) entry which is preliminary data.</text>
</comment>
<proteinExistence type="predicted"/>
<evidence type="ECO:0000313" key="2">
    <source>
        <dbReference type="Proteomes" id="UP000499080"/>
    </source>
</evidence>
<dbReference type="Gene3D" id="1.20.58.890">
    <property type="match status" value="1"/>
</dbReference>
<evidence type="ECO:0000313" key="1">
    <source>
        <dbReference type="EMBL" id="GBN65348.1"/>
    </source>
</evidence>
<dbReference type="PANTHER" id="PTHR12334:SF6">
    <property type="entry name" value="BAG FAMILY MOLECULAR CHAPERONE REGULATOR 2"/>
    <property type="match status" value="1"/>
</dbReference>
<dbReference type="GO" id="GO:0051087">
    <property type="term" value="F:protein-folding chaperone binding"/>
    <property type="evidence" value="ECO:0007669"/>
    <property type="project" value="InterPro"/>
</dbReference>
<dbReference type="AlphaFoldDB" id="A0A4Y2QQ05"/>
<protein>
    <submittedName>
        <fullName evidence="1">BAG family molecular chaperone regulator 2</fullName>
    </submittedName>
</protein>
<dbReference type="PANTHER" id="PTHR12334">
    <property type="entry name" value="BAG FAMILY MOLECULAR CHAPERONE REGULATOR 2"/>
    <property type="match status" value="1"/>
</dbReference>
<dbReference type="GO" id="GO:0050821">
    <property type="term" value="P:protein stabilization"/>
    <property type="evidence" value="ECO:0007669"/>
    <property type="project" value="TreeGrafter"/>
</dbReference>
<dbReference type="Proteomes" id="UP000499080">
    <property type="component" value="Unassembled WGS sequence"/>
</dbReference>
<gene>
    <name evidence="1" type="primary">Bag2_3</name>
    <name evidence="1" type="ORF">AVEN_271625_1</name>
</gene>
<dbReference type="GO" id="GO:0000774">
    <property type="term" value="F:adenyl-nucleotide exchange factor activity"/>
    <property type="evidence" value="ECO:0007669"/>
    <property type="project" value="InterPro"/>
</dbReference>
<reference evidence="1 2" key="1">
    <citation type="journal article" date="2019" name="Sci. Rep.">
        <title>Orb-weaving spider Araneus ventricosus genome elucidates the spidroin gene catalogue.</title>
        <authorList>
            <person name="Kono N."/>
            <person name="Nakamura H."/>
            <person name="Ohtoshi R."/>
            <person name="Moran D.A.P."/>
            <person name="Shinohara A."/>
            <person name="Yoshida Y."/>
            <person name="Fujiwara M."/>
            <person name="Mori M."/>
            <person name="Tomita M."/>
            <person name="Arakawa K."/>
        </authorList>
    </citation>
    <scope>NUCLEOTIDE SEQUENCE [LARGE SCALE GENOMIC DNA]</scope>
</reference>
<organism evidence="1 2">
    <name type="scientific">Araneus ventricosus</name>
    <name type="common">Orbweaver spider</name>
    <name type="synonym">Epeira ventricosa</name>
    <dbReference type="NCBI Taxonomy" id="182803"/>
    <lineage>
        <taxon>Eukaryota</taxon>
        <taxon>Metazoa</taxon>
        <taxon>Ecdysozoa</taxon>
        <taxon>Arthropoda</taxon>
        <taxon>Chelicerata</taxon>
        <taxon>Arachnida</taxon>
        <taxon>Araneae</taxon>
        <taxon>Araneomorphae</taxon>
        <taxon>Entelegynae</taxon>
        <taxon>Araneoidea</taxon>
        <taxon>Araneidae</taxon>
        <taxon>Araneus</taxon>
    </lineage>
</organism>
<dbReference type="InterPro" id="IPR037689">
    <property type="entry name" value="BAG2"/>
</dbReference>
<name>A0A4Y2QQ05_ARAVE</name>
<dbReference type="EMBL" id="BGPR01014469">
    <property type="protein sequence ID" value="GBN65348.1"/>
    <property type="molecule type" value="Genomic_DNA"/>
</dbReference>
<sequence length="129" mass="15050">MRRDSFCNYIYCSIHKDLKISEREEIEITTQRLLNRTLTVEVNVSTPRNEFQEKALSNVNKLYDDLLVTLRSDLNNSKTVLQQYINACLSDCKGLFNQKFQAAILECTADDQKQMRKRLEALMQSLPKV</sequence>
<keyword evidence="2" id="KW-1185">Reference proteome</keyword>
<accession>A0A4Y2QQ05</accession>
<dbReference type="OrthoDB" id="6284251at2759"/>